<dbReference type="InterPro" id="IPR021311">
    <property type="entry name" value="EIAV_Rev"/>
</dbReference>
<feature type="region of interest" description="Disordered" evidence="1">
    <location>
        <begin position="1"/>
        <end position="29"/>
    </location>
</feature>
<gene>
    <name evidence="2" type="primary">rev</name>
</gene>
<evidence type="ECO:0000256" key="1">
    <source>
        <dbReference type="SAM" id="MobiDB-lite"/>
    </source>
</evidence>
<accession>A0A6C0WZ84</accession>
<dbReference type="EMBL" id="MN560971">
    <property type="protein sequence ID" value="QIC50022.1"/>
    <property type="molecule type" value="Genomic_RNA"/>
</dbReference>
<evidence type="ECO:0000313" key="2">
    <source>
        <dbReference type="EMBL" id="QIC50022.1"/>
    </source>
</evidence>
<sequence length="167" mass="20116" precursor="true">MAEGRDPRDRREMNLKEDPEEKARKRNNDWWKIDPQKPLDNDEWCRILRQSLPEEETPSETCMERRILGPGPVQCTPSRRNRWIRGQIQQAEILQEKLQWRIKGVQQTAQELGDLNRRIRKELDWTRAQHGDYSSFDGYRRDQERRWGQCPTSIGKPGDSKRRRKHL</sequence>
<name>A0A6C0WZ84_9RETR</name>
<dbReference type="Pfam" id="PF11129">
    <property type="entry name" value="EIAV_Rev"/>
    <property type="match status" value="1"/>
</dbReference>
<proteinExistence type="predicted"/>
<feature type="region of interest" description="Disordered" evidence="1">
    <location>
        <begin position="144"/>
        <end position="167"/>
    </location>
</feature>
<reference evidence="2" key="1">
    <citation type="journal article" date="2020" name="Viruses">
        <title>High Genomic Variability in Equine Infectious Anemia Virus Obtained from Naturally Infected Horses in Pantanal, Brazil: An Endemic Region Case.</title>
        <authorList>
            <person name="Malossi C.D."/>
            <person name="Fioratti E.G."/>
            <person name="Cardoso J.F."/>
            <person name="Magro A.J."/>
            <person name="Kroon E.G."/>
            <person name="Aguiar D.M."/>
            <person name="Borges A.M.C.M."/>
            <person name="Nogueira M.F."/>
            <person name="Ullmann L.S."/>
            <person name="Araujo J.P.Jr."/>
        </authorList>
    </citation>
    <scope>NUCLEOTIDE SEQUENCE</scope>
    <source>
        <strain evidence="2">POCONE-BRA2</strain>
    </source>
</reference>
<organism evidence="2">
    <name type="scientific">Equine infectious anemia virus</name>
    <dbReference type="NCBI Taxonomy" id="11665"/>
    <lineage>
        <taxon>Viruses</taxon>
        <taxon>Riboviria</taxon>
        <taxon>Pararnavirae</taxon>
        <taxon>Artverviricota</taxon>
        <taxon>Revtraviricetes</taxon>
        <taxon>Ortervirales</taxon>
        <taxon>Retroviridae</taxon>
        <taxon>Orthoretrovirinae</taxon>
        <taxon>Lentivirus</taxon>
        <taxon>Lentivirus equinfane</taxon>
    </lineage>
</organism>
<protein>
    <submittedName>
        <fullName evidence="2">Rev protein</fullName>
    </submittedName>
</protein>